<sequence>MATTVLLWVLAVALILVGLAGLLLPALPGPPLLFGGLLLAAWAEDFAYIGTLTLVALGLMALLMYLLDFAATAFGARRFGATRRAMIGAALGTVVGLFLGLPGVLVGPFVGAVIGELSTRRDLRTAGRAGVGATFGLVLGAAAKLALAFAMIGIFIVARFV</sequence>
<dbReference type="PANTHER" id="PTHR39165">
    <property type="entry name" value="IG HYPOTHETICAL 17883"/>
    <property type="match status" value="1"/>
</dbReference>
<dbReference type="RefSeq" id="WP_096461244.1">
    <property type="nucleotide sequence ID" value="NZ_AP014936.1"/>
</dbReference>
<proteinExistence type="predicted"/>
<keyword evidence="1" id="KW-1133">Transmembrane helix</keyword>
<feature type="transmembrane region" description="Helical" evidence="1">
    <location>
        <begin position="88"/>
        <end position="114"/>
    </location>
</feature>
<feature type="transmembrane region" description="Helical" evidence="1">
    <location>
        <begin position="134"/>
        <end position="158"/>
    </location>
</feature>
<keyword evidence="3" id="KW-1185">Reference proteome</keyword>
<feature type="transmembrane region" description="Helical" evidence="1">
    <location>
        <begin position="47"/>
        <end position="67"/>
    </location>
</feature>
<accession>A0A1B4V5F8</accession>
<evidence type="ECO:0000313" key="3">
    <source>
        <dbReference type="Proteomes" id="UP000218899"/>
    </source>
</evidence>
<name>A0A1B4V5F8_9GAMM</name>
<evidence type="ECO:0000313" key="2">
    <source>
        <dbReference type="EMBL" id="BAU48763.1"/>
    </source>
</evidence>
<organism evidence="2 3">
    <name type="scientific">Sulfurifustis variabilis</name>
    <dbReference type="NCBI Taxonomy" id="1675686"/>
    <lineage>
        <taxon>Bacteria</taxon>
        <taxon>Pseudomonadati</taxon>
        <taxon>Pseudomonadota</taxon>
        <taxon>Gammaproteobacteria</taxon>
        <taxon>Acidiferrobacterales</taxon>
        <taxon>Acidiferrobacteraceae</taxon>
        <taxon>Sulfurifustis</taxon>
    </lineage>
</organism>
<dbReference type="EMBL" id="AP014936">
    <property type="protein sequence ID" value="BAU48763.1"/>
    <property type="molecule type" value="Genomic_DNA"/>
</dbReference>
<dbReference type="AlphaFoldDB" id="A0A1B4V5F8"/>
<dbReference type="KEGG" id="sva:SVA_2213"/>
<evidence type="ECO:0000256" key="1">
    <source>
        <dbReference type="SAM" id="Phobius"/>
    </source>
</evidence>
<dbReference type="InterPro" id="IPR007403">
    <property type="entry name" value="DUF456"/>
</dbReference>
<dbReference type="PANTHER" id="PTHR39165:SF1">
    <property type="entry name" value="DUF456 DOMAIN-CONTAINING PROTEIN"/>
    <property type="match status" value="1"/>
</dbReference>
<dbReference type="Proteomes" id="UP000218899">
    <property type="component" value="Chromosome"/>
</dbReference>
<gene>
    <name evidence="2" type="ORF">SVA_2213</name>
</gene>
<keyword evidence="1" id="KW-0812">Transmembrane</keyword>
<reference evidence="2 3" key="1">
    <citation type="submission" date="2015-08" db="EMBL/GenBank/DDBJ databases">
        <title>Complete genome sequence of Sulfurifustis variabilis.</title>
        <authorList>
            <person name="Miura A."/>
            <person name="Kojima H."/>
            <person name="Fukui M."/>
        </authorList>
    </citation>
    <scope>NUCLEOTIDE SEQUENCE [LARGE SCALE GENOMIC DNA]</scope>
    <source>
        <strain evidence="3">skN76</strain>
    </source>
</reference>
<keyword evidence="1" id="KW-0472">Membrane</keyword>
<protein>
    <submittedName>
        <fullName evidence="2">Membrane protein</fullName>
    </submittedName>
</protein>
<dbReference type="Pfam" id="PF04306">
    <property type="entry name" value="DUF456"/>
    <property type="match status" value="1"/>
</dbReference>